<dbReference type="Proteomes" id="UP000762676">
    <property type="component" value="Unassembled WGS sequence"/>
</dbReference>
<reference evidence="1 2" key="1">
    <citation type="journal article" date="2021" name="Elife">
        <title>Chloroplast acquisition without the gene transfer in kleptoplastic sea slugs, Plakobranchus ocellatus.</title>
        <authorList>
            <person name="Maeda T."/>
            <person name="Takahashi S."/>
            <person name="Yoshida T."/>
            <person name="Shimamura S."/>
            <person name="Takaki Y."/>
            <person name="Nagai Y."/>
            <person name="Toyoda A."/>
            <person name="Suzuki Y."/>
            <person name="Arimoto A."/>
            <person name="Ishii H."/>
            <person name="Satoh N."/>
            <person name="Nishiyama T."/>
            <person name="Hasebe M."/>
            <person name="Maruyama T."/>
            <person name="Minagawa J."/>
            <person name="Obokata J."/>
            <person name="Shigenobu S."/>
        </authorList>
    </citation>
    <scope>NUCLEOTIDE SEQUENCE [LARGE SCALE GENOMIC DNA]</scope>
</reference>
<keyword evidence="1" id="KW-0255">Endonuclease</keyword>
<organism evidence="1 2">
    <name type="scientific">Elysia marginata</name>
    <dbReference type="NCBI Taxonomy" id="1093978"/>
    <lineage>
        <taxon>Eukaryota</taxon>
        <taxon>Metazoa</taxon>
        <taxon>Spiralia</taxon>
        <taxon>Lophotrochozoa</taxon>
        <taxon>Mollusca</taxon>
        <taxon>Gastropoda</taxon>
        <taxon>Heterobranchia</taxon>
        <taxon>Euthyneura</taxon>
        <taxon>Panpulmonata</taxon>
        <taxon>Sacoglossa</taxon>
        <taxon>Placobranchoidea</taxon>
        <taxon>Plakobranchidae</taxon>
        <taxon>Elysia</taxon>
    </lineage>
</organism>
<evidence type="ECO:0000313" key="2">
    <source>
        <dbReference type="Proteomes" id="UP000762676"/>
    </source>
</evidence>
<keyword evidence="1" id="KW-0378">Hydrolase</keyword>
<evidence type="ECO:0000313" key="1">
    <source>
        <dbReference type="EMBL" id="GFS19275.1"/>
    </source>
</evidence>
<keyword evidence="1" id="KW-0540">Nuclease</keyword>
<comment type="caution">
    <text evidence="1">The sequence shown here is derived from an EMBL/GenBank/DDBJ whole genome shotgun (WGS) entry which is preliminary data.</text>
</comment>
<gene>
    <name evidence="1" type="ORF">ElyMa_001541600</name>
</gene>
<dbReference type="GO" id="GO:0004519">
    <property type="term" value="F:endonuclease activity"/>
    <property type="evidence" value="ECO:0007669"/>
    <property type="project" value="UniProtKB-KW"/>
</dbReference>
<protein>
    <submittedName>
        <fullName evidence="1">Endonuclease-reverse transcriptase</fullName>
    </submittedName>
</protein>
<dbReference type="AlphaFoldDB" id="A0AAV4JAA0"/>
<name>A0AAV4JAA0_9GAST</name>
<keyword evidence="2" id="KW-1185">Reference proteome</keyword>
<accession>A0AAV4JAA0</accession>
<dbReference type="EMBL" id="BMAT01003060">
    <property type="protein sequence ID" value="GFS19275.1"/>
    <property type="molecule type" value="Genomic_DNA"/>
</dbReference>
<proteinExistence type="predicted"/>
<sequence length="76" mass="9042">MWAGQVARFDDNRWTQRVTEWQPQEGREARGEQRGRWRNDLVQLKGAAWRHDAQHGQQWRSDVEGCYSQQWGNTAS</sequence>